<feature type="domain" description="Late blight resistance protein R1A-like N-terminal" evidence="1">
    <location>
        <begin position="211"/>
        <end position="398"/>
    </location>
</feature>
<evidence type="ECO:0000313" key="3">
    <source>
        <dbReference type="Proteomes" id="UP000823775"/>
    </source>
</evidence>
<evidence type="ECO:0000259" key="1">
    <source>
        <dbReference type="Pfam" id="PF12061"/>
    </source>
</evidence>
<sequence length="399" mass="46433">MSSNILETLELIEKDWISFNVYSCDARIPKIIKQIKKECHSFSVFSNDSPSISNNSLTKLYRVRKTLRNLEHQCDSFKILIYDYPFLEESDALDTLRRKMQKMHNFLETSRRIRILYLSSGDGFSLQRISDECDSLNSYLKEYLSLVDGLKFLKRDFKFLDIILNSLIIIDEPDVREILQVLFQGAATDVVQINPKQVKSRYPHRCIFDVQHKFRETKLKIRAKYSIPKISIQLLSNKDGIVAPNLVKEFIDTVTEILRGLLKFKCPRSPRRAGGLIDEIEKALKELKVLRSFVYFVSCRCIEPQGRQTFFCHALEVAWHTIMLTWLYIPNNIYGYVRSAPGEEYPLFSDVMGSKIQPKMYVDVLKALKSQWYPVSQIIDCEVGFVETLLINLEELPIA</sequence>
<accession>A0ABS8WYL2</accession>
<dbReference type="EMBL" id="JACEIK010013633">
    <property type="protein sequence ID" value="MCE3216599.1"/>
    <property type="molecule type" value="Genomic_DNA"/>
</dbReference>
<reference evidence="2 3" key="1">
    <citation type="journal article" date="2021" name="BMC Genomics">
        <title>Datura genome reveals duplications of psychoactive alkaloid biosynthetic genes and high mutation rate following tissue culture.</title>
        <authorList>
            <person name="Rajewski A."/>
            <person name="Carter-House D."/>
            <person name="Stajich J."/>
            <person name="Litt A."/>
        </authorList>
    </citation>
    <scope>NUCLEOTIDE SEQUENCE [LARGE SCALE GENOMIC DNA]</scope>
    <source>
        <strain evidence="2">AR-01</strain>
    </source>
</reference>
<comment type="caution">
    <text evidence="2">The sequence shown here is derived from an EMBL/GenBank/DDBJ whole genome shotgun (WGS) entry which is preliminary data.</text>
</comment>
<name>A0ABS8WYL2_DATST</name>
<dbReference type="Proteomes" id="UP000823775">
    <property type="component" value="Unassembled WGS sequence"/>
</dbReference>
<organism evidence="2 3">
    <name type="scientific">Datura stramonium</name>
    <name type="common">Jimsonweed</name>
    <name type="synonym">Common thornapple</name>
    <dbReference type="NCBI Taxonomy" id="4076"/>
    <lineage>
        <taxon>Eukaryota</taxon>
        <taxon>Viridiplantae</taxon>
        <taxon>Streptophyta</taxon>
        <taxon>Embryophyta</taxon>
        <taxon>Tracheophyta</taxon>
        <taxon>Spermatophyta</taxon>
        <taxon>Magnoliopsida</taxon>
        <taxon>eudicotyledons</taxon>
        <taxon>Gunneridae</taxon>
        <taxon>Pentapetalae</taxon>
        <taxon>asterids</taxon>
        <taxon>lamiids</taxon>
        <taxon>Solanales</taxon>
        <taxon>Solanaceae</taxon>
        <taxon>Solanoideae</taxon>
        <taxon>Datureae</taxon>
        <taxon>Datura</taxon>
    </lineage>
</organism>
<keyword evidence="3" id="KW-1185">Reference proteome</keyword>
<gene>
    <name evidence="2" type="ORF">HAX54_007098</name>
</gene>
<proteinExistence type="predicted"/>
<evidence type="ECO:0000313" key="2">
    <source>
        <dbReference type="EMBL" id="MCE3216599.1"/>
    </source>
</evidence>
<protein>
    <recommendedName>
        <fullName evidence="1">Late blight resistance protein R1A-like N-terminal domain-containing protein</fullName>
    </recommendedName>
</protein>
<dbReference type="Pfam" id="PF12061">
    <property type="entry name" value="NB-LRR"/>
    <property type="match status" value="1"/>
</dbReference>
<feature type="non-terminal residue" evidence="2">
    <location>
        <position position="399"/>
    </location>
</feature>
<dbReference type="InterPro" id="IPR021929">
    <property type="entry name" value="R1A-like_N"/>
</dbReference>